<protein>
    <submittedName>
        <fullName evidence="4">ATP-binding protein</fullName>
    </submittedName>
    <submittedName>
        <fullName evidence="2 3">ATPase</fullName>
    </submittedName>
</protein>
<keyword evidence="4" id="KW-0547">Nucleotide-binding</keyword>
<evidence type="ECO:0000313" key="3">
    <source>
        <dbReference type="EMBL" id="MRY93693.1"/>
    </source>
</evidence>
<evidence type="ECO:0000313" key="4">
    <source>
        <dbReference type="EMBL" id="RHD76635.1"/>
    </source>
</evidence>
<evidence type="ECO:0000259" key="1">
    <source>
        <dbReference type="Pfam" id="PF01637"/>
    </source>
</evidence>
<evidence type="ECO:0000313" key="7">
    <source>
        <dbReference type="Proteomes" id="UP000461276"/>
    </source>
</evidence>
<dbReference type="Proteomes" id="UP000095591">
    <property type="component" value="Unassembled WGS sequence"/>
</dbReference>
<dbReference type="InterPro" id="IPR027417">
    <property type="entry name" value="P-loop_NTPase"/>
</dbReference>
<dbReference type="InterPro" id="IPR011579">
    <property type="entry name" value="ATPase_dom"/>
</dbReference>
<dbReference type="SUPFAM" id="SSF52540">
    <property type="entry name" value="P-loop containing nucleoside triphosphate hydrolases"/>
    <property type="match status" value="1"/>
</dbReference>
<dbReference type="RefSeq" id="WP_008779958.1">
    <property type="nucleotide sequence ID" value="NZ_CAXVLJ010000012.1"/>
</dbReference>
<keyword evidence="4" id="KW-0067">ATP-binding</keyword>
<accession>A0A173UCF7</accession>
<reference evidence="3 7" key="3">
    <citation type="journal article" date="2019" name="Nat. Med.">
        <title>A library of human gut bacterial isolates paired with longitudinal multiomics data enables mechanistic microbiome research.</title>
        <authorList>
            <person name="Poyet M."/>
            <person name="Groussin M."/>
            <person name="Gibbons S.M."/>
            <person name="Avila-Pacheco J."/>
            <person name="Jiang X."/>
            <person name="Kearney S.M."/>
            <person name="Perrotta A.R."/>
            <person name="Berdy B."/>
            <person name="Zhao S."/>
            <person name="Lieberman T.D."/>
            <person name="Swanson P.K."/>
            <person name="Smith M."/>
            <person name="Roesemann S."/>
            <person name="Alexander J.E."/>
            <person name="Rich S.A."/>
            <person name="Livny J."/>
            <person name="Vlamakis H."/>
            <person name="Clish C."/>
            <person name="Bullock K."/>
            <person name="Deik A."/>
            <person name="Scott J."/>
            <person name="Pierce K.A."/>
            <person name="Xavier R.J."/>
            <person name="Alm E.J."/>
        </authorList>
    </citation>
    <scope>NUCLEOTIDE SEQUENCE [LARGE SCALE GENOMIC DNA]</scope>
    <source>
        <strain evidence="3 7">BIOML-A9</strain>
    </source>
</reference>
<name>A0A173UCF7_PARDI</name>
<evidence type="ECO:0000313" key="5">
    <source>
        <dbReference type="Proteomes" id="UP000095591"/>
    </source>
</evidence>
<dbReference type="EMBL" id="CYXP01000004">
    <property type="protein sequence ID" value="CUN11198.1"/>
    <property type="molecule type" value="Genomic_DNA"/>
</dbReference>
<dbReference type="PANTHER" id="PTHR34301">
    <property type="entry name" value="DNA-BINDING PROTEIN-RELATED"/>
    <property type="match status" value="1"/>
</dbReference>
<reference evidence="2 5" key="1">
    <citation type="submission" date="2015-09" db="EMBL/GenBank/DDBJ databases">
        <authorList>
            <consortium name="Pathogen Informatics"/>
        </authorList>
    </citation>
    <scope>NUCLEOTIDE SEQUENCE [LARGE SCALE GENOMIC DNA]</scope>
    <source>
        <strain evidence="2 5">2789STDY5608872</strain>
    </source>
</reference>
<reference evidence="4 6" key="2">
    <citation type="submission" date="2018-08" db="EMBL/GenBank/DDBJ databases">
        <title>A genome reference for cultivated species of the human gut microbiota.</title>
        <authorList>
            <person name="Zou Y."/>
            <person name="Xue W."/>
            <person name="Luo G."/>
        </authorList>
    </citation>
    <scope>NUCLEOTIDE SEQUENCE [LARGE SCALE GENOMIC DNA]</scope>
    <source>
        <strain evidence="4 6">AM30-4</strain>
    </source>
</reference>
<dbReference type="EMBL" id="QSJN01000003">
    <property type="protein sequence ID" value="RHD76635.1"/>
    <property type="molecule type" value="Genomic_DNA"/>
</dbReference>
<dbReference type="Proteomes" id="UP000284660">
    <property type="component" value="Unassembled WGS sequence"/>
</dbReference>
<dbReference type="Gene3D" id="3.40.50.300">
    <property type="entry name" value="P-loop containing nucleotide triphosphate hydrolases"/>
    <property type="match status" value="1"/>
</dbReference>
<dbReference type="EMBL" id="WKMY01000006">
    <property type="protein sequence ID" value="MRY93693.1"/>
    <property type="molecule type" value="Genomic_DNA"/>
</dbReference>
<dbReference type="PANTHER" id="PTHR34301:SF8">
    <property type="entry name" value="ATPASE DOMAIN-CONTAINING PROTEIN"/>
    <property type="match status" value="1"/>
</dbReference>
<evidence type="ECO:0000313" key="2">
    <source>
        <dbReference type="EMBL" id="CUN11198.1"/>
    </source>
</evidence>
<organism evidence="2 5">
    <name type="scientific">Parabacteroides distasonis</name>
    <dbReference type="NCBI Taxonomy" id="823"/>
    <lineage>
        <taxon>Bacteria</taxon>
        <taxon>Pseudomonadati</taxon>
        <taxon>Bacteroidota</taxon>
        <taxon>Bacteroidia</taxon>
        <taxon>Bacteroidales</taxon>
        <taxon>Tannerellaceae</taxon>
        <taxon>Parabacteroides</taxon>
    </lineage>
</organism>
<sequence>METIAMMNPFVVGRYVSDKYFCDREGETSFLIKQIENGRNVALISPRRLGKTGLIQHLFHQESIEKNYHAFFVDIYATTSLTEFVYLLGKAIYDELKPKKTVWTERFFQIITSLRAGFKLDMVTGEPCFDIGLGDIQAPQTTLDEIFAYLETADKPCIVAIDEFQQIGGYEEKNVEALLRTKIQQCKQTMFIFSGSKRHLMSNMFNSSSKPFYQSAISIGLEPIPIHIYVEFANRLFEQRGKLIDKSVIEEVYRMFDGYTWFVQMIMNELFALTEEGERCSMDKIEIARKNVILTQESSYKDLLANLAPKQKLVLQAIAKEGRAEGLTSSAFIKKYKLPSASSVQSAVKPLLKNDLITQEDGFYRVYDYFFADWMARIY</sequence>
<dbReference type="Pfam" id="PF01637">
    <property type="entry name" value="ATPase_2"/>
    <property type="match status" value="1"/>
</dbReference>
<feature type="domain" description="ATPase" evidence="1">
    <location>
        <begin position="21"/>
        <end position="261"/>
    </location>
</feature>
<evidence type="ECO:0000313" key="6">
    <source>
        <dbReference type="Proteomes" id="UP000284660"/>
    </source>
</evidence>
<dbReference type="Proteomes" id="UP000461276">
    <property type="component" value="Unassembled WGS sequence"/>
</dbReference>
<proteinExistence type="predicted"/>
<gene>
    <name evidence="4" type="ORF">DW782_06180</name>
    <name evidence="2" type="ORF">ERS852429_01985</name>
    <name evidence="3" type="ORF">GKD67_10720</name>
</gene>
<dbReference type="GO" id="GO:0005524">
    <property type="term" value="F:ATP binding"/>
    <property type="evidence" value="ECO:0007669"/>
    <property type="project" value="UniProtKB-KW"/>
</dbReference>
<dbReference type="AlphaFoldDB" id="A0A173UCF7"/>